<dbReference type="PANTHER" id="PTHR44394">
    <property type="entry name" value="BETA-ALANINE-ACTIVATING ENZYME"/>
    <property type="match status" value="1"/>
</dbReference>
<evidence type="ECO:0008006" key="3">
    <source>
        <dbReference type="Google" id="ProtNLM"/>
    </source>
</evidence>
<dbReference type="AlphaFoldDB" id="A0A7J7HKT1"/>
<dbReference type="InterPro" id="IPR052091">
    <property type="entry name" value="Beta-ala_Activ/Resist"/>
</dbReference>
<evidence type="ECO:0000313" key="2">
    <source>
        <dbReference type="Proteomes" id="UP000593564"/>
    </source>
</evidence>
<comment type="caution">
    <text evidence="1">The sequence shown here is derived from an EMBL/GenBank/DDBJ whole genome shotgun (WGS) entry which is preliminary data.</text>
</comment>
<dbReference type="GO" id="GO:0043041">
    <property type="term" value="P:amino acid activation for nonribosomal peptide biosynthetic process"/>
    <property type="evidence" value="ECO:0007669"/>
    <property type="project" value="TreeGrafter"/>
</dbReference>
<proteinExistence type="predicted"/>
<keyword evidence="2" id="KW-1185">Reference proteome</keyword>
<protein>
    <recommendedName>
        <fullName evidence="3">AMP-dependent synthetase/ligase domain-containing protein</fullName>
    </recommendedName>
</protein>
<name>A0A7J7HKT1_CAMSI</name>
<evidence type="ECO:0000313" key="1">
    <source>
        <dbReference type="EMBL" id="KAF5952594.1"/>
    </source>
</evidence>
<dbReference type="PANTHER" id="PTHR44394:SF1">
    <property type="entry name" value="BETA-ALANINE-ACTIVATING ENZYME"/>
    <property type="match status" value="1"/>
</dbReference>
<gene>
    <name evidence="1" type="ORF">HYC85_010538</name>
</gene>
<dbReference type="EMBL" id="JACBKZ010000004">
    <property type="protein sequence ID" value="KAF5952594.1"/>
    <property type="molecule type" value="Genomic_DNA"/>
</dbReference>
<reference evidence="1 2" key="2">
    <citation type="submission" date="2020-07" db="EMBL/GenBank/DDBJ databases">
        <title>Genome assembly of wild tea tree DASZ reveals pedigree and selection history of tea varieties.</title>
        <authorList>
            <person name="Zhang W."/>
        </authorList>
    </citation>
    <scope>NUCLEOTIDE SEQUENCE [LARGE SCALE GENOMIC DNA]</scope>
    <source>
        <strain evidence="2">cv. G240</strain>
        <tissue evidence="1">Leaf</tissue>
    </source>
</reference>
<organism evidence="1 2">
    <name type="scientific">Camellia sinensis</name>
    <name type="common">Tea plant</name>
    <name type="synonym">Thea sinensis</name>
    <dbReference type="NCBI Taxonomy" id="4442"/>
    <lineage>
        <taxon>Eukaryota</taxon>
        <taxon>Viridiplantae</taxon>
        <taxon>Streptophyta</taxon>
        <taxon>Embryophyta</taxon>
        <taxon>Tracheophyta</taxon>
        <taxon>Spermatophyta</taxon>
        <taxon>Magnoliopsida</taxon>
        <taxon>eudicotyledons</taxon>
        <taxon>Gunneridae</taxon>
        <taxon>Pentapetalae</taxon>
        <taxon>asterids</taxon>
        <taxon>Ericales</taxon>
        <taxon>Theaceae</taxon>
        <taxon>Camellia</taxon>
    </lineage>
</organism>
<reference evidence="2" key="1">
    <citation type="journal article" date="2020" name="Nat. Commun.">
        <title>Genome assembly of wild tea tree DASZ reveals pedigree and selection history of tea varieties.</title>
        <authorList>
            <person name="Zhang W."/>
            <person name="Zhang Y."/>
            <person name="Qiu H."/>
            <person name="Guo Y."/>
            <person name="Wan H."/>
            <person name="Zhang X."/>
            <person name="Scossa F."/>
            <person name="Alseekh S."/>
            <person name="Zhang Q."/>
            <person name="Wang P."/>
            <person name="Xu L."/>
            <person name="Schmidt M.H."/>
            <person name="Jia X."/>
            <person name="Li D."/>
            <person name="Zhu A."/>
            <person name="Guo F."/>
            <person name="Chen W."/>
            <person name="Ni D."/>
            <person name="Usadel B."/>
            <person name="Fernie A.R."/>
            <person name="Wen W."/>
        </authorList>
    </citation>
    <scope>NUCLEOTIDE SEQUENCE [LARGE SCALE GENOMIC DNA]</scope>
    <source>
        <strain evidence="2">cv. G240</strain>
    </source>
</reference>
<dbReference type="Proteomes" id="UP000593564">
    <property type="component" value="Unassembled WGS sequence"/>
</dbReference>
<sequence>MYTPKILEYMVPSVEYIIAVLSVLRCGEAFMRLDPLWAKERISTIVSLSNEDLIIRCQSSFDGSGCHEPDKSDGLVDCSTCPELFISMKENLQ</sequence>
<dbReference type="Gene3D" id="3.40.50.980">
    <property type="match status" value="1"/>
</dbReference>
<accession>A0A7J7HKT1</accession>
<dbReference type="SUPFAM" id="SSF56801">
    <property type="entry name" value="Acetyl-CoA synthetase-like"/>
    <property type="match status" value="1"/>
</dbReference>